<dbReference type="EMBL" id="FQUC01000012">
    <property type="protein sequence ID" value="SHF91238.1"/>
    <property type="molecule type" value="Genomic_DNA"/>
</dbReference>
<dbReference type="RefSeq" id="WP_062180981.1">
    <property type="nucleotide sequence ID" value="NZ_BBXL01000011.1"/>
</dbReference>
<dbReference type="PROSITE" id="PS51257">
    <property type="entry name" value="PROKAR_LIPOPROTEIN"/>
    <property type="match status" value="1"/>
</dbReference>
<sequence>MILARLTFSLLILLSFSLISCRKEKAVDGYKSTHYFYSVDRSKILYDVIPSTSLESLWRQQYIELPADAATFEVLSSEFAKDKKRIFYTYKIVMNVDRKSFYWDSINELPKDRRHVYLPKTETDHLVVIKYADPKTYERVDLPISCKKWYKDRYHYFFDHEKTNANVSTMKFDSPYLPHDNRYVFYEKDGKISALSYKGELTVANEKMVYDEEQIVYIANCDSAATIIPYKDIESLRFYDNEYNTFSVDSVVYVTGLQITDNNVDAVSFEIVSFPYCKDKNQVYYKNIPIYGSDPKTFAILDDRYAKDKKHVYTRGKILQGYSSEKFVSDKWGRYPPDFNYGKDPDKKD</sequence>
<dbReference type="AlphaFoldDB" id="A0A1M5FID1"/>
<gene>
    <name evidence="1" type="ORF">SAMN05444362_1126</name>
</gene>
<dbReference type="STRING" id="1346286.SAMN05444362_1126"/>
<dbReference type="Pfam" id="PF13644">
    <property type="entry name" value="DKNYY"/>
    <property type="match status" value="2"/>
</dbReference>
<dbReference type="OrthoDB" id="1157940at2"/>
<dbReference type="Proteomes" id="UP000184480">
    <property type="component" value="Unassembled WGS sequence"/>
</dbReference>
<evidence type="ECO:0000313" key="2">
    <source>
        <dbReference type="Proteomes" id="UP000184480"/>
    </source>
</evidence>
<evidence type="ECO:0000313" key="1">
    <source>
        <dbReference type="EMBL" id="SHF91238.1"/>
    </source>
</evidence>
<protein>
    <submittedName>
        <fullName evidence="1">DKNYY family protein</fullName>
    </submittedName>
</protein>
<keyword evidence="2" id="KW-1185">Reference proteome</keyword>
<dbReference type="InterPro" id="IPR027375">
    <property type="entry name" value="DKNYY"/>
</dbReference>
<reference evidence="2" key="1">
    <citation type="submission" date="2016-11" db="EMBL/GenBank/DDBJ databases">
        <authorList>
            <person name="Varghese N."/>
            <person name="Submissions S."/>
        </authorList>
    </citation>
    <scope>NUCLEOTIDE SEQUENCE [LARGE SCALE GENOMIC DNA]</scope>
    <source>
        <strain evidence="2">DSM 27370</strain>
    </source>
</reference>
<proteinExistence type="predicted"/>
<name>A0A1M5FID1_9BACT</name>
<organism evidence="1 2">
    <name type="scientific">Dysgonomonas macrotermitis</name>
    <dbReference type="NCBI Taxonomy" id="1346286"/>
    <lineage>
        <taxon>Bacteria</taxon>
        <taxon>Pseudomonadati</taxon>
        <taxon>Bacteroidota</taxon>
        <taxon>Bacteroidia</taxon>
        <taxon>Bacteroidales</taxon>
        <taxon>Dysgonomonadaceae</taxon>
        <taxon>Dysgonomonas</taxon>
    </lineage>
</organism>
<accession>A0A1M5FID1</accession>